<accession>A0A4R5KJW7</accession>
<evidence type="ECO:0000313" key="2">
    <source>
        <dbReference type="EMBL" id="TDF95823.1"/>
    </source>
</evidence>
<keyword evidence="1" id="KW-0472">Membrane</keyword>
<reference evidence="2 3" key="1">
    <citation type="submission" date="2019-03" db="EMBL/GenBank/DDBJ databases">
        <title>This is whole genome sequence of Paenibacillus sp MS74 strain.</title>
        <authorList>
            <person name="Trinh H.N."/>
        </authorList>
    </citation>
    <scope>NUCLEOTIDE SEQUENCE [LARGE SCALE GENOMIC DNA]</scope>
    <source>
        <strain evidence="2 3">MS74</strain>
    </source>
</reference>
<feature type="transmembrane region" description="Helical" evidence="1">
    <location>
        <begin position="7"/>
        <end position="25"/>
    </location>
</feature>
<dbReference type="RefSeq" id="WP_133230978.1">
    <property type="nucleotide sequence ID" value="NZ_SMRT01000009.1"/>
</dbReference>
<dbReference type="AlphaFoldDB" id="A0A4R5KJW7"/>
<dbReference type="Proteomes" id="UP000295636">
    <property type="component" value="Unassembled WGS sequence"/>
</dbReference>
<gene>
    <name evidence="2" type="ORF">E1757_19000</name>
</gene>
<keyword evidence="1" id="KW-1133">Transmembrane helix</keyword>
<sequence length="62" mass="7285">MKVSLKKILFIIVCAELMIFYWAYLDIHKPERIVYKNNEREQPVPEIAPPAETVRADLKKAL</sequence>
<evidence type="ECO:0000256" key="1">
    <source>
        <dbReference type="SAM" id="Phobius"/>
    </source>
</evidence>
<dbReference type="EMBL" id="SMRT01000009">
    <property type="protein sequence ID" value="TDF95823.1"/>
    <property type="molecule type" value="Genomic_DNA"/>
</dbReference>
<dbReference type="OrthoDB" id="2629330at2"/>
<protein>
    <submittedName>
        <fullName evidence="2">Uncharacterized protein</fullName>
    </submittedName>
</protein>
<proteinExistence type="predicted"/>
<organism evidence="2 3">
    <name type="scientific">Paenibacillus piri</name>
    <dbReference type="NCBI Taxonomy" id="2547395"/>
    <lineage>
        <taxon>Bacteria</taxon>
        <taxon>Bacillati</taxon>
        <taxon>Bacillota</taxon>
        <taxon>Bacilli</taxon>
        <taxon>Bacillales</taxon>
        <taxon>Paenibacillaceae</taxon>
        <taxon>Paenibacillus</taxon>
    </lineage>
</organism>
<evidence type="ECO:0000313" key="3">
    <source>
        <dbReference type="Proteomes" id="UP000295636"/>
    </source>
</evidence>
<name>A0A4R5KJW7_9BACL</name>
<keyword evidence="3" id="KW-1185">Reference proteome</keyword>
<keyword evidence="1" id="KW-0812">Transmembrane</keyword>
<comment type="caution">
    <text evidence="2">The sequence shown here is derived from an EMBL/GenBank/DDBJ whole genome shotgun (WGS) entry which is preliminary data.</text>
</comment>